<reference evidence="2" key="1">
    <citation type="journal article" date="2014" name="Proc. Natl. Acad. Sci. U.S.A.">
        <title>Extensive sampling of basidiomycete genomes demonstrates inadequacy of the white-rot/brown-rot paradigm for wood decay fungi.</title>
        <authorList>
            <person name="Riley R."/>
            <person name="Salamov A.A."/>
            <person name="Brown D.W."/>
            <person name="Nagy L.G."/>
            <person name="Floudas D."/>
            <person name="Held B.W."/>
            <person name="Levasseur A."/>
            <person name="Lombard V."/>
            <person name="Morin E."/>
            <person name="Otillar R."/>
            <person name="Lindquist E.A."/>
            <person name="Sun H."/>
            <person name="LaButti K.M."/>
            <person name="Schmutz J."/>
            <person name="Jabbour D."/>
            <person name="Luo H."/>
            <person name="Baker S.E."/>
            <person name="Pisabarro A.G."/>
            <person name="Walton J.D."/>
            <person name="Blanchette R.A."/>
            <person name="Henrissat B."/>
            <person name="Martin F."/>
            <person name="Cullen D."/>
            <person name="Hibbett D.S."/>
            <person name="Grigoriev I.V."/>
        </authorList>
    </citation>
    <scope>NUCLEOTIDE SEQUENCE [LARGE SCALE GENOMIC DNA]</scope>
    <source>
        <strain evidence="2">CBS 339.88</strain>
    </source>
</reference>
<dbReference type="AlphaFoldDB" id="A0A067SK60"/>
<sequence>MASSTVHLPTEVTELVIDELDVDGSSVDAKNSHAALRSCLFVSRQFHQRARSHLFRNIVLHDVYRRILLFRNRLILLGHLLTTSINDHDPGIVSNIRELTISVTFGDDEEDSDDETEHVGGGEEENSIARVIAKHFPPILRLIKQYAHRLENLVIEDTSNWFGCEWDLLPLDLILVLRGLLSTPTLRRLEFRNFVCVPDNLFDSVHVTHLVVEGLYPKDEEVEFDGSNPVPPFDKEFICGPLEFLQTDQCFPLQRIVDISAHQSADTTKTKLLKKIRLEIHDKIHFTKVVCILRAASLAEDLHLDFMKHALDNLNPSPKMNLDLFPLQKLTRLTMSYDEDLDSSSLESGPKSREIAYSILKSRSCSIMYLTLEFNFEIPNIASTPDYLIYPTREHWGPFDNILAGPHYPKLCLLVLRITLDLHGWGSSPSVQTAIENCRNRFAAALPLLSASNRLCLYLLII</sequence>
<accession>A0A067SK60</accession>
<dbReference type="Proteomes" id="UP000027222">
    <property type="component" value="Unassembled WGS sequence"/>
</dbReference>
<dbReference type="OrthoDB" id="2977329at2759"/>
<evidence type="ECO:0000313" key="2">
    <source>
        <dbReference type="Proteomes" id="UP000027222"/>
    </source>
</evidence>
<dbReference type="EMBL" id="KL142397">
    <property type="protein sequence ID" value="KDR70387.1"/>
    <property type="molecule type" value="Genomic_DNA"/>
</dbReference>
<protein>
    <recommendedName>
        <fullName evidence="3">F-box domain-containing protein</fullName>
    </recommendedName>
</protein>
<dbReference type="HOGENOM" id="CLU_591898_0_0_1"/>
<evidence type="ECO:0008006" key="3">
    <source>
        <dbReference type="Google" id="ProtNLM"/>
    </source>
</evidence>
<evidence type="ECO:0000313" key="1">
    <source>
        <dbReference type="EMBL" id="KDR70387.1"/>
    </source>
</evidence>
<keyword evidence="2" id="KW-1185">Reference proteome</keyword>
<organism evidence="1 2">
    <name type="scientific">Galerina marginata (strain CBS 339.88)</name>
    <dbReference type="NCBI Taxonomy" id="685588"/>
    <lineage>
        <taxon>Eukaryota</taxon>
        <taxon>Fungi</taxon>
        <taxon>Dikarya</taxon>
        <taxon>Basidiomycota</taxon>
        <taxon>Agaricomycotina</taxon>
        <taxon>Agaricomycetes</taxon>
        <taxon>Agaricomycetidae</taxon>
        <taxon>Agaricales</taxon>
        <taxon>Agaricineae</taxon>
        <taxon>Strophariaceae</taxon>
        <taxon>Galerina</taxon>
    </lineage>
</organism>
<name>A0A067SK60_GALM3</name>
<proteinExistence type="predicted"/>
<gene>
    <name evidence="1" type="ORF">GALMADRAFT_254843</name>
</gene>